<protein>
    <submittedName>
        <fullName evidence="1">Uncharacterized protein</fullName>
    </submittedName>
</protein>
<sequence length="215" mass="24255">MAIRRILKESDSDSEIRLSKGVRNPPTLATLEVEDPGAAKAEDAAEVVAQRKRSFPPTVGLELTSFDFDDPNKEVIPLVNELVYDVFSEVVEANSAVYRFFILATDCSTDGDGRRGLIDLVKGCIPSGVHISHQEEHSALRYPAREDPRPVLAKEHKLVRENRADDWRSTEASRRRQLYDRLDPDFYRAVRDRYPLPSDLHADKGRRPCARVATG</sequence>
<gene>
    <name evidence="1" type="ORF">CYMTET_55313</name>
</gene>
<evidence type="ECO:0000313" key="1">
    <source>
        <dbReference type="EMBL" id="KAK3234430.1"/>
    </source>
</evidence>
<organism evidence="1 2">
    <name type="scientific">Cymbomonas tetramitiformis</name>
    <dbReference type="NCBI Taxonomy" id="36881"/>
    <lineage>
        <taxon>Eukaryota</taxon>
        <taxon>Viridiplantae</taxon>
        <taxon>Chlorophyta</taxon>
        <taxon>Pyramimonadophyceae</taxon>
        <taxon>Pyramimonadales</taxon>
        <taxon>Pyramimonadaceae</taxon>
        <taxon>Cymbomonas</taxon>
    </lineage>
</organism>
<name>A0AAE0EPV3_9CHLO</name>
<comment type="caution">
    <text evidence="1">The sequence shown here is derived from an EMBL/GenBank/DDBJ whole genome shotgun (WGS) entry which is preliminary data.</text>
</comment>
<evidence type="ECO:0000313" key="2">
    <source>
        <dbReference type="Proteomes" id="UP001190700"/>
    </source>
</evidence>
<dbReference type="AlphaFoldDB" id="A0AAE0EPV3"/>
<reference evidence="1 2" key="1">
    <citation type="journal article" date="2015" name="Genome Biol. Evol.">
        <title>Comparative Genomics of a Bacterivorous Green Alga Reveals Evolutionary Causalities and Consequences of Phago-Mixotrophic Mode of Nutrition.</title>
        <authorList>
            <person name="Burns J.A."/>
            <person name="Paasch A."/>
            <person name="Narechania A."/>
            <person name="Kim E."/>
        </authorList>
    </citation>
    <scope>NUCLEOTIDE SEQUENCE [LARGE SCALE GENOMIC DNA]</scope>
    <source>
        <strain evidence="1 2">PLY_AMNH</strain>
    </source>
</reference>
<keyword evidence="2" id="KW-1185">Reference proteome</keyword>
<dbReference type="Proteomes" id="UP001190700">
    <property type="component" value="Unassembled WGS sequence"/>
</dbReference>
<proteinExistence type="predicted"/>
<accession>A0AAE0EPV3</accession>
<dbReference type="EMBL" id="LGRX02035497">
    <property type="protein sequence ID" value="KAK3234430.1"/>
    <property type="molecule type" value="Genomic_DNA"/>
</dbReference>